<accession>A0A0B2UJ07</accession>
<dbReference type="GeneID" id="26262350"/>
<dbReference type="Pfam" id="PF00462">
    <property type="entry name" value="Glutaredoxin"/>
    <property type="match status" value="1"/>
</dbReference>
<dbReference type="InterPro" id="IPR014025">
    <property type="entry name" value="Glutaredoxin_subgr"/>
</dbReference>
<comment type="caution">
    <text evidence="3">The sequence shown here is derived from an EMBL/GenBank/DDBJ whole genome shotgun (WGS) entry which is preliminary data.</text>
</comment>
<dbReference type="InterPro" id="IPR002109">
    <property type="entry name" value="Glutaredoxin"/>
</dbReference>
<gene>
    <name evidence="3" type="ORF">M896_091370</name>
</gene>
<sequence length="127" mass="14739">MYLLNLIVLASSVFMLEDSNSNIFYKDMINNSKCVMFVRKYCPYSNKARKMALENNIPCHAVIVDDNKNAEEFSKQFRYTFPNIFLDGESIGGSEEFSNREQIHIYPFGPKPFDPKPRHISTIDKTI</sequence>
<dbReference type="VEuPathDB" id="MicrosporidiaDB:M896_091370"/>
<protein>
    <submittedName>
        <fullName evidence="3">Glutaredoxin</fullName>
    </submittedName>
</protein>
<keyword evidence="4" id="KW-1185">Reference proteome</keyword>
<organism evidence="3 4">
    <name type="scientific">Ordospora colligata OC4</name>
    <dbReference type="NCBI Taxonomy" id="1354746"/>
    <lineage>
        <taxon>Eukaryota</taxon>
        <taxon>Fungi</taxon>
        <taxon>Fungi incertae sedis</taxon>
        <taxon>Microsporidia</taxon>
        <taxon>Ordosporidae</taxon>
        <taxon>Ordospora</taxon>
    </lineage>
</organism>
<evidence type="ECO:0000313" key="4">
    <source>
        <dbReference type="Proteomes" id="UP000031056"/>
    </source>
</evidence>
<dbReference type="STRING" id="1354746.A0A0B2UJ07"/>
<feature type="domain" description="Glutaredoxin" evidence="2">
    <location>
        <begin position="35"/>
        <end position="91"/>
    </location>
</feature>
<dbReference type="SUPFAM" id="SSF52833">
    <property type="entry name" value="Thioredoxin-like"/>
    <property type="match status" value="1"/>
</dbReference>
<proteinExistence type="predicted"/>
<feature type="signal peptide" evidence="1">
    <location>
        <begin position="1"/>
        <end position="21"/>
    </location>
</feature>
<keyword evidence="1" id="KW-0732">Signal</keyword>
<reference evidence="3 4" key="1">
    <citation type="journal article" date="2014" name="MBio">
        <title>The Ordospora colligata genome; evolution of extreme reduction in microsporidia and host-to-parasite horizontal gene transfer.</title>
        <authorList>
            <person name="Pombert J.-F."/>
            <person name="Haag K.L."/>
            <person name="Beidas S."/>
            <person name="Ebert D."/>
            <person name="Keeling P.J."/>
        </authorList>
    </citation>
    <scope>NUCLEOTIDE SEQUENCE [LARGE SCALE GENOMIC DNA]</scope>
    <source>
        <strain evidence="3 4">OC4</strain>
    </source>
</reference>
<evidence type="ECO:0000256" key="1">
    <source>
        <dbReference type="SAM" id="SignalP"/>
    </source>
</evidence>
<feature type="chain" id="PRO_5002076375" evidence="1">
    <location>
        <begin position="22"/>
        <end position="127"/>
    </location>
</feature>
<dbReference type="AlphaFoldDB" id="A0A0B2UJ07"/>
<evidence type="ECO:0000259" key="2">
    <source>
        <dbReference type="Pfam" id="PF00462"/>
    </source>
</evidence>
<dbReference type="Proteomes" id="UP000031056">
    <property type="component" value="Unassembled WGS sequence"/>
</dbReference>
<dbReference type="FunCoup" id="A0A0B2UJ07">
    <property type="interactions" value="82"/>
</dbReference>
<dbReference type="PROSITE" id="PS51354">
    <property type="entry name" value="GLUTAREDOXIN_2"/>
    <property type="match status" value="1"/>
</dbReference>
<dbReference type="InParanoid" id="A0A0B2UJ07"/>
<dbReference type="OrthoDB" id="418495at2759"/>
<dbReference type="HOGENOM" id="CLU_1971203_0_0_1"/>
<dbReference type="Gene3D" id="3.40.30.10">
    <property type="entry name" value="Glutaredoxin"/>
    <property type="match status" value="1"/>
</dbReference>
<dbReference type="InterPro" id="IPR036249">
    <property type="entry name" value="Thioredoxin-like_sf"/>
</dbReference>
<dbReference type="PRINTS" id="PR00160">
    <property type="entry name" value="GLUTAREDOXIN"/>
</dbReference>
<evidence type="ECO:0000313" key="3">
    <source>
        <dbReference type="EMBL" id="KHN69209.1"/>
    </source>
</evidence>
<dbReference type="RefSeq" id="XP_014563251.1">
    <property type="nucleotide sequence ID" value="XM_014707765.1"/>
</dbReference>
<dbReference type="EMBL" id="JOKQ01000009">
    <property type="protein sequence ID" value="KHN69209.1"/>
    <property type="molecule type" value="Genomic_DNA"/>
</dbReference>
<name>A0A0B2UJ07_9MICR</name>
<dbReference type="GO" id="GO:0016491">
    <property type="term" value="F:oxidoreductase activity"/>
    <property type="evidence" value="ECO:0007669"/>
    <property type="project" value="UniProtKB-ARBA"/>
</dbReference>